<dbReference type="GO" id="GO:0004185">
    <property type="term" value="F:serine-type carboxypeptidase activity"/>
    <property type="evidence" value="ECO:0007669"/>
    <property type="project" value="UniProtKB-UniRule"/>
</dbReference>
<evidence type="ECO:0000313" key="8">
    <source>
        <dbReference type="EMBL" id="KAF2659977.1"/>
    </source>
</evidence>
<keyword evidence="2 6" id="KW-0121">Carboxypeptidase</keyword>
<evidence type="ECO:0000256" key="5">
    <source>
        <dbReference type="ARBA" id="ARBA00023180"/>
    </source>
</evidence>
<keyword evidence="5" id="KW-0325">Glycoprotein</keyword>
<dbReference type="PROSITE" id="PS00560">
    <property type="entry name" value="CARBOXYPEPT_SER_HIS"/>
    <property type="match status" value="1"/>
</dbReference>
<evidence type="ECO:0000256" key="1">
    <source>
        <dbReference type="ARBA" id="ARBA00009431"/>
    </source>
</evidence>
<reference evidence="8" key="1">
    <citation type="journal article" date="2020" name="Stud. Mycol.">
        <title>101 Dothideomycetes genomes: a test case for predicting lifestyles and emergence of pathogens.</title>
        <authorList>
            <person name="Haridas S."/>
            <person name="Albert R."/>
            <person name="Binder M."/>
            <person name="Bloem J."/>
            <person name="Labutti K."/>
            <person name="Salamov A."/>
            <person name="Andreopoulos B."/>
            <person name="Baker S."/>
            <person name="Barry K."/>
            <person name="Bills G."/>
            <person name="Bluhm B."/>
            <person name="Cannon C."/>
            <person name="Castanera R."/>
            <person name="Culley D."/>
            <person name="Daum C."/>
            <person name="Ezra D."/>
            <person name="Gonzalez J."/>
            <person name="Henrissat B."/>
            <person name="Kuo A."/>
            <person name="Liang C."/>
            <person name="Lipzen A."/>
            <person name="Lutzoni F."/>
            <person name="Magnuson J."/>
            <person name="Mondo S."/>
            <person name="Nolan M."/>
            <person name="Ohm R."/>
            <person name="Pangilinan J."/>
            <person name="Park H.-J."/>
            <person name="Ramirez L."/>
            <person name="Alfaro M."/>
            <person name="Sun H."/>
            <person name="Tritt A."/>
            <person name="Yoshinaga Y."/>
            <person name="Zwiers L.-H."/>
            <person name="Turgeon B."/>
            <person name="Goodwin S."/>
            <person name="Spatafora J."/>
            <person name="Crous P."/>
            <person name="Grigoriev I."/>
        </authorList>
    </citation>
    <scope>NUCLEOTIDE SEQUENCE</scope>
    <source>
        <strain evidence="8">CBS 122681</strain>
    </source>
</reference>
<evidence type="ECO:0000256" key="6">
    <source>
        <dbReference type="RuleBase" id="RU361156"/>
    </source>
</evidence>
<feature type="compositionally biased region" description="Low complexity" evidence="7">
    <location>
        <begin position="651"/>
        <end position="670"/>
    </location>
</feature>
<evidence type="ECO:0000256" key="2">
    <source>
        <dbReference type="ARBA" id="ARBA00022645"/>
    </source>
</evidence>
<dbReference type="Proteomes" id="UP000799324">
    <property type="component" value="Unassembled WGS sequence"/>
</dbReference>
<dbReference type="Gene3D" id="3.40.50.1820">
    <property type="entry name" value="alpha/beta hydrolase"/>
    <property type="match status" value="1"/>
</dbReference>
<feature type="region of interest" description="Disordered" evidence="7">
    <location>
        <begin position="637"/>
        <end position="691"/>
    </location>
</feature>
<dbReference type="InterPro" id="IPR029058">
    <property type="entry name" value="AB_hydrolase_fold"/>
</dbReference>
<evidence type="ECO:0000256" key="7">
    <source>
        <dbReference type="SAM" id="MobiDB-lite"/>
    </source>
</evidence>
<dbReference type="PANTHER" id="PTHR11802">
    <property type="entry name" value="SERINE PROTEASE FAMILY S10 SERINE CARBOXYPEPTIDASE"/>
    <property type="match status" value="1"/>
</dbReference>
<dbReference type="InterPro" id="IPR001563">
    <property type="entry name" value="Peptidase_S10"/>
</dbReference>
<keyword evidence="9" id="KW-1185">Reference proteome</keyword>
<evidence type="ECO:0000256" key="4">
    <source>
        <dbReference type="ARBA" id="ARBA00022801"/>
    </source>
</evidence>
<name>A0A6A6TL93_9PLEO</name>
<protein>
    <recommendedName>
        <fullName evidence="6">Carboxypeptidase</fullName>
        <ecNumber evidence="6">3.4.16.-</ecNumber>
    </recommendedName>
</protein>
<dbReference type="OrthoDB" id="443318at2759"/>
<organism evidence="8 9">
    <name type="scientific">Lophiostoma macrostomum CBS 122681</name>
    <dbReference type="NCBI Taxonomy" id="1314788"/>
    <lineage>
        <taxon>Eukaryota</taxon>
        <taxon>Fungi</taxon>
        <taxon>Dikarya</taxon>
        <taxon>Ascomycota</taxon>
        <taxon>Pezizomycotina</taxon>
        <taxon>Dothideomycetes</taxon>
        <taxon>Pleosporomycetidae</taxon>
        <taxon>Pleosporales</taxon>
        <taxon>Lophiostomataceae</taxon>
        <taxon>Lophiostoma</taxon>
    </lineage>
</organism>
<dbReference type="PRINTS" id="PR00724">
    <property type="entry name" value="CRBOXYPTASEC"/>
</dbReference>
<dbReference type="PANTHER" id="PTHR11802:SF404">
    <property type="entry name" value="CARBOXYPEPTIDASE"/>
    <property type="match status" value="1"/>
</dbReference>
<keyword evidence="4 6" id="KW-0378">Hydrolase</keyword>
<dbReference type="InterPro" id="IPR033124">
    <property type="entry name" value="Ser_caboxypep_his_AS"/>
</dbReference>
<dbReference type="PROSITE" id="PS00131">
    <property type="entry name" value="CARBOXYPEPT_SER_SER"/>
    <property type="match status" value="1"/>
</dbReference>
<feature type="compositionally biased region" description="Polar residues" evidence="7">
    <location>
        <begin position="673"/>
        <end position="691"/>
    </location>
</feature>
<dbReference type="GO" id="GO:0000324">
    <property type="term" value="C:fungal-type vacuole"/>
    <property type="evidence" value="ECO:0007669"/>
    <property type="project" value="TreeGrafter"/>
</dbReference>
<keyword evidence="3 6" id="KW-0645">Protease</keyword>
<dbReference type="EMBL" id="MU004303">
    <property type="protein sequence ID" value="KAF2659977.1"/>
    <property type="molecule type" value="Genomic_DNA"/>
</dbReference>
<dbReference type="EC" id="3.4.16.-" evidence="6"/>
<dbReference type="AlphaFoldDB" id="A0A6A6TL93"/>
<sequence>MVCPNCASRVRRCLADSSLQFQLSPIVTLAALGLARQSIAQFPPPVTYDTVLKSPINPNITISYKKPAPGTCTTVFENQTQYTGYINLPPSTLEPYQQDYPINTFFWFFESRVDPATAPLTIWLNGGPGSSSMFGLFVENGPCEVVQLSDGSYGTQSNPWGWDRSSNILYIDQPTQVGFSYDVLKNQTASLPNGTFSDPRPLPSGFPSWSLLNGTFATRLGNSTQNTSMIAASASWHFLQGFLSAFPQYNPGTRPNSTTTEPTGINLFTESYGGQYGPAFADYFEQQNAKRLSGNFATNTTLEIKLKSLGIVNGLVDLSLQAPSLPMFAYNNTYGVQLIDQTTELNALSALNDPESGCKAQIAACQASAEKNDPTAEGDVLSTNNLCEKALNTCLDPQGYVFSDRSPYDVRFTTPFSFSDAYIEYLNNPDVQRSIGAKVNFTQGSDVVQTQFGLTGDEARGTATHSIASLLSLGVHVALIYGDADMICNWYGGERVSLELARLTPSYATPFPAAGYADIVVNSSYVGGVVRQYGNLSFSRIYDAGHMVPAYQPETAFTVFTRIIQGNDIGMGRDEDLSKFSTIGPSVSAHKNNVPEKQDQLCWIRDVNATCSADDIQAIWAGQGVVEHGMWYADESEYSPTSSSVEAGKPGTLPTTQATPTGTSTSTALTGVYTASSTPKPPSSGASSLRSQFRLQGRRAPFIADENDSDDDADEQPNIFKKAFIIATAVLGSLLLL</sequence>
<dbReference type="SUPFAM" id="SSF53474">
    <property type="entry name" value="alpha/beta-Hydrolases"/>
    <property type="match status" value="1"/>
</dbReference>
<dbReference type="GO" id="GO:0006508">
    <property type="term" value="P:proteolysis"/>
    <property type="evidence" value="ECO:0007669"/>
    <property type="project" value="UniProtKB-KW"/>
</dbReference>
<comment type="similarity">
    <text evidence="1 6">Belongs to the peptidase S10 family.</text>
</comment>
<evidence type="ECO:0000313" key="9">
    <source>
        <dbReference type="Proteomes" id="UP000799324"/>
    </source>
</evidence>
<gene>
    <name evidence="8" type="ORF">K491DRAFT_590094</name>
</gene>
<accession>A0A6A6TL93</accession>
<dbReference type="InterPro" id="IPR018202">
    <property type="entry name" value="Ser_caboxypep_ser_AS"/>
</dbReference>
<proteinExistence type="inferred from homology"/>
<evidence type="ECO:0000256" key="3">
    <source>
        <dbReference type="ARBA" id="ARBA00022670"/>
    </source>
</evidence>
<dbReference type="Pfam" id="PF00450">
    <property type="entry name" value="Peptidase_S10"/>
    <property type="match status" value="1"/>
</dbReference>